<dbReference type="Proteomes" id="UP000735874">
    <property type="component" value="Unassembled WGS sequence"/>
</dbReference>
<dbReference type="EMBL" id="MJFZ01000269">
    <property type="protein sequence ID" value="RAW32652.1"/>
    <property type="molecule type" value="Genomic_DNA"/>
</dbReference>
<dbReference type="VEuPathDB" id="FungiDB:PC110_g11018"/>
<evidence type="ECO:0000313" key="6">
    <source>
        <dbReference type="EMBL" id="KAG3209480.1"/>
    </source>
</evidence>
<dbReference type="EMBL" id="RCMK01001657">
    <property type="protein sequence ID" value="KAG2890323.1"/>
    <property type="molecule type" value="Genomic_DNA"/>
</dbReference>
<reference evidence="7 8" key="1">
    <citation type="submission" date="2018-01" db="EMBL/GenBank/DDBJ databases">
        <title>Draft genome of the strawberry crown rot pathogen Phytophthora cactorum.</title>
        <authorList>
            <person name="Armitage A.D."/>
            <person name="Lysoe E."/>
            <person name="Nellist C.F."/>
            <person name="Harrison R.J."/>
            <person name="Brurberg M.B."/>
        </authorList>
    </citation>
    <scope>NUCLEOTIDE SEQUENCE [LARGE SCALE GENOMIC DNA]</scope>
    <source>
        <strain evidence="7 8">10300</strain>
    </source>
</reference>
<dbReference type="EMBL" id="RCMI01001421">
    <property type="protein sequence ID" value="KAG2885401.1"/>
    <property type="molecule type" value="Genomic_DNA"/>
</dbReference>
<keyword evidence="8" id="KW-1185">Reference proteome</keyword>
<dbReference type="Proteomes" id="UP000736787">
    <property type="component" value="Unassembled WGS sequence"/>
</dbReference>
<evidence type="ECO:0000313" key="7">
    <source>
        <dbReference type="EMBL" id="RAW32652.1"/>
    </source>
</evidence>
<dbReference type="EMBL" id="RCMG01001428">
    <property type="protein sequence ID" value="KAG2827634.1"/>
    <property type="molecule type" value="Genomic_DNA"/>
</dbReference>
<dbReference type="EMBL" id="RCMV01001258">
    <property type="protein sequence ID" value="KAG3209480.1"/>
    <property type="molecule type" value="Genomic_DNA"/>
</dbReference>
<reference evidence="2" key="2">
    <citation type="submission" date="2018-10" db="EMBL/GenBank/DDBJ databases">
        <title>Effector identification in a new, highly contiguous assembly of the strawberry crown rot pathogen Phytophthora cactorum.</title>
        <authorList>
            <person name="Armitage A.D."/>
            <person name="Nellist C.F."/>
            <person name="Bates H."/>
            <person name="Vickerstaff R.J."/>
            <person name="Harrison R.J."/>
        </authorList>
    </citation>
    <scope>NUCLEOTIDE SEQUENCE</scope>
    <source>
        <strain evidence="2">15-7</strain>
        <strain evidence="3">4032</strain>
        <strain evidence="4">4040</strain>
        <strain evidence="5">P415</strain>
        <strain evidence="6">P421</strain>
    </source>
</reference>
<protein>
    <submittedName>
        <fullName evidence="7">Uncharacterized protein</fullName>
    </submittedName>
</protein>
<dbReference type="Proteomes" id="UP000774804">
    <property type="component" value="Unassembled WGS sequence"/>
</dbReference>
<sequence length="47" mass="4961">MASQNPPQTPQTDSGHEQTGQETPVQQQLAPSSAQTPPPQPSATEHI</sequence>
<evidence type="ECO:0000313" key="8">
    <source>
        <dbReference type="Proteomes" id="UP000251314"/>
    </source>
</evidence>
<feature type="compositionally biased region" description="Polar residues" evidence="1">
    <location>
        <begin position="1"/>
        <end position="25"/>
    </location>
</feature>
<evidence type="ECO:0000313" key="3">
    <source>
        <dbReference type="EMBL" id="KAG2885401.1"/>
    </source>
</evidence>
<dbReference type="Proteomes" id="UP000251314">
    <property type="component" value="Unassembled WGS sequence"/>
</dbReference>
<feature type="compositionally biased region" description="Low complexity" evidence="1">
    <location>
        <begin position="26"/>
        <end position="35"/>
    </location>
</feature>
<proteinExistence type="predicted"/>
<dbReference type="AlphaFoldDB" id="A0A329SAP2"/>
<comment type="caution">
    <text evidence="7">The sequence shown here is derived from an EMBL/GenBank/DDBJ whole genome shotgun (WGS) entry which is preliminary data.</text>
</comment>
<name>A0A329SAP2_9STRA</name>
<evidence type="ECO:0000256" key="1">
    <source>
        <dbReference type="SAM" id="MobiDB-lite"/>
    </source>
</evidence>
<evidence type="ECO:0000313" key="4">
    <source>
        <dbReference type="EMBL" id="KAG2890323.1"/>
    </source>
</evidence>
<feature type="region of interest" description="Disordered" evidence="1">
    <location>
        <begin position="1"/>
        <end position="47"/>
    </location>
</feature>
<dbReference type="Proteomes" id="UP000760860">
    <property type="component" value="Unassembled WGS sequence"/>
</dbReference>
<organism evidence="7 8">
    <name type="scientific">Phytophthora cactorum</name>
    <dbReference type="NCBI Taxonomy" id="29920"/>
    <lineage>
        <taxon>Eukaryota</taxon>
        <taxon>Sar</taxon>
        <taxon>Stramenopiles</taxon>
        <taxon>Oomycota</taxon>
        <taxon>Peronosporomycetes</taxon>
        <taxon>Peronosporales</taxon>
        <taxon>Peronosporaceae</taxon>
        <taxon>Phytophthora</taxon>
    </lineage>
</organism>
<accession>A0A329SAP2</accession>
<dbReference type="EMBL" id="RCML01001515">
    <property type="protein sequence ID" value="KAG2962047.1"/>
    <property type="molecule type" value="Genomic_DNA"/>
</dbReference>
<gene>
    <name evidence="7" type="ORF">PC110_g11018</name>
    <name evidence="2" type="ORF">PC113_g21597</name>
    <name evidence="3" type="ORF">PC115_g21023</name>
    <name evidence="4" type="ORF">PC117_g24483</name>
    <name evidence="5" type="ORF">PC118_g21634</name>
    <name evidence="6" type="ORF">PC129_g19506</name>
</gene>
<evidence type="ECO:0000313" key="5">
    <source>
        <dbReference type="EMBL" id="KAG2962047.1"/>
    </source>
</evidence>
<evidence type="ECO:0000313" key="2">
    <source>
        <dbReference type="EMBL" id="KAG2827634.1"/>
    </source>
</evidence>
<dbReference type="Proteomes" id="UP000697107">
    <property type="component" value="Unassembled WGS sequence"/>
</dbReference>